<keyword evidence="7" id="KW-1185">Reference proteome</keyword>
<dbReference type="GO" id="GO:0003723">
    <property type="term" value="F:RNA binding"/>
    <property type="evidence" value="ECO:0007669"/>
    <property type="project" value="InterPro"/>
</dbReference>
<sequence>MAGVRRYLFWISYDGSRFPEMAKGGTGFGVMDFFGQVLRNSFVGIGERLKTSAASRTDRGVHAIRNAIVVQVPLEYGHIDERKSNLLYELNTTIDRCCPNSLKILDFHSVSLVSVIDLLFEFFFAYLIKTVSPINDPSSFYKFRRYKYRICVTHHSDAWSRFNKQPSLIHFAERNYSWILPPGFDIYRAREACCSFEGTHNMASFLKHPEREKRHEKEFPSTIKSILHCDLNGGEPRSFYDSEFDFFDISVVSRSFLREQVRRMIGVIIGQAYGLYGEHMIEWLLKNPDPKNFYARRLRIAPPQGLFLEDLVYDDRMFSNPIPYHTHGWDAESDSPDQTS</sequence>
<protein>
    <recommendedName>
        <fullName evidence="4">tRNA pseudouridine synthase</fullName>
        <ecNumber evidence="4">5.4.99.12</ecNumber>
    </recommendedName>
</protein>
<evidence type="ECO:0000256" key="2">
    <source>
        <dbReference type="ARBA" id="ARBA00022694"/>
    </source>
</evidence>
<evidence type="ECO:0000259" key="5">
    <source>
        <dbReference type="Pfam" id="PF01416"/>
    </source>
</evidence>
<dbReference type="EMBL" id="UYRR01000948">
    <property type="protein sequence ID" value="VDK18344.1"/>
    <property type="molecule type" value="Genomic_DNA"/>
</dbReference>
<dbReference type="Proteomes" id="UP000267096">
    <property type="component" value="Unassembled WGS sequence"/>
</dbReference>
<name>A0A0M3J0U9_ANISI</name>
<evidence type="ECO:0000313" key="8">
    <source>
        <dbReference type="WBParaSite" id="ASIM_0000114301-mRNA-1"/>
    </source>
</evidence>
<dbReference type="GO" id="GO:0160147">
    <property type="term" value="F:tRNA pseudouridine(38-40) synthase activity"/>
    <property type="evidence" value="ECO:0007669"/>
    <property type="project" value="UniProtKB-EC"/>
</dbReference>
<dbReference type="EC" id="5.4.99.12" evidence="4"/>
<evidence type="ECO:0000256" key="3">
    <source>
        <dbReference type="ARBA" id="ARBA00023235"/>
    </source>
</evidence>
<dbReference type="InterPro" id="IPR020097">
    <property type="entry name" value="PsdUridine_synth_TruA_a/b_dom"/>
</dbReference>
<dbReference type="WBParaSite" id="ASIM_0000114301-mRNA-1">
    <property type="protein sequence ID" value="ASIM_0000114301-mRNA-1"/>
    <property type="gene ID" value="ASIM_0000114301"/>
</dbReference>
<keyword evidence="3 4" id="KW-0413">Isomerase</keyword>
<dbReference type="PANTHER" id="PTHR11142:SF0">
    <property type="entry name" value="TRNA PSEUDOURIDINE SYNTHASE-LIKE 1"/>
    <property type="match status" value="1"/>
</dbReference>
<organism evidence="8">
    <name type="scientific">Anisakis simplex</name>
    <name type="common">Herring worm</name>
    <dbReference type="NCBI Taxonomy" id="6269"/>
    <lineage>
        <taxon>Eukaryota</taxon>
        <taxon>Metazoa</taxon>
        <taxon>Ecdysozoa</taxon>
        <taxon>Nematoda</taxon>
        <taxon>Chromadorea</taxon>
        <taxon>Rhabditida</taxon>
        <taxon>Spirurina</taxon>
        <taxon>Ascaridomorpha</taxon>
        <taxon>Ascaridoidea</taxon>
        <taxon>Anisakidae</taxon>
        <taxon>Anisakis</taxon>
        <taxon>Anisakis simplex complex</taxon>
    </lineage>
</organism>
<reference evidence="8" key="1">
    <citation type="submission" date="2017-02" db="UniProtKB">
        <authorList>
            <consortium name="WormBaseParasite"/>
        </authorList>
    </citation>
    <scope>IDENTIFICATION</scope>
</reference>
<evidence type="ECO:0000256" key="1">
    <source>
        <dbReference type="ARBA" id="ARBA00009375"/>
    </source>
</evidence>
<comment type="similarity">
    <text evidence="1 4">Belongs to the tRNA pseudouridine synthase TruA family.</text>
</comment>
<dbReference type="InterPro" id="IPR020095">
    <property type="entry name" value="PsdUridine_synth_TruA_C"/>
</dbReference>
<gene>
    <name evidence="6" type="ORF">ASIM_LOCUS1032</name>
</gene>
<feature type="domain" description="Pseudouridine synthase I TruA alpha/beta" evidence="5">
    <location>
        <begin position="192"/>
        <end position="314"/>
    </location>
</feature>
<dbReference type="InterPro" id="IPR020094">
    <property type="entry name" value="TruA/RsuA/RluB/E/F_N"/>
</dbReference>
<proteinExistence type="inferred from homology"/>
<evidence type="ECO:0000313" key="7">
    <source>
        <dbReference type="Proteomes" id="UP000267096"/>
    </source>
</evidence>
<dbReference type="SUPFAM" id="SSF55120">
    <property type="entry name" value="Pseudouridine synthase"/>
    <property type="match status" value="1"/>
</dbReference>
<dbReference type="Pfam" id="PF01416">
    <property type="entry name" value="PseudoU_synth_1"/>
    <property type="match status" value="1"/>
</dbReference>
<dbReference type="PANTHER" id="PTHR11142">
    <property type="entry name" value="PSEUDOURIDYLATE SYNTHASE"/>
    <property type="match status" value="1"/>
</dbReference>
<accession>A0A0M3J0U9</accession>
<dbReference type="Gene3D" id="3.30.70.580">
    <property type="entry name" value="Pseudouridine synthase I, catalytic domain, N-terminal subdomain"/>
    <property type="match status" value="1"/>
</dbReference>
<reference evidence="6 7" key="2">
    <citation type="submission" date="2018-11" db="EMBL/GenBank/DDBJ databases">
        <authorList>
            <consortium name="Pathogen Informatics"/>
        </authorList>
    </citation>
    <scope>NUCLEOTIDE SEQUENCE [LARGE SCALE GENOMIC DNA]</scope>
</reference>
<dbReference type="InterPro" id="IPR001406">
    <property type="entry name" value="PsdUridine_synth_TruA"/>
</dbReference>
<keyword evidence="2 4" id="KW-0819">tRNA processing</keyword>
<evidence type="ECO:0000256" key="4">
    <source>
        <dbReference type="RuleBase" id="RU003792"/>
    </source>
</evidence>
<dbReference type="AlphaFoldDB" id="A0A0M3J0U9"/>
<comment type="catalytic activity">
    <reaction evidence="4">
        <text>uridine(38/39/40) in tRNA = pseudouridine(38/39/40) in tRNA</text>
        <dbReference type="Rhea" id="RHEA:22376"/>
        <dbReference type="Rhea" id="RHEA-COMP:10085"/>
        <dbReference type="Rhea" id="RHEA-COMP:10087"/>
        <dbReference type="ChEBI" id="CHEBI:65314"/>
        <dbReference type="ChEBI" id="CHEBI:65315"/>
        <dbReference type="EC" id="5.4.99.12"/>
    </reaction>
</comment>
<dbReference type="OrthoDB" id="271910at2759"/>
<dbReference type="GO" id="GO:0031119">
    <property type="term" value="P:tRNA pseudouridine synthesis"/>
    <property type="evidence" value="ECO:0007669"/>
    <property type="project" value="TreeGrafter"/>
</dbReference>
<evidence type="ECO:0000313" key="6">
    <source>
        <dbReference type="EMBL" id="VDK18344.1"/>
    </source>
</evidence>
<dbReference type="Gene3D" id="3.30.70.660">
    <property type="entry name" value="Pseudouridine synthase I, catalytic domain, C-terminal subdomain"/>
    <property type="match status" value="1"/>
</dbReference>
<dbReference type="InterPro" id="IPR020103">
    <property type="entry name" value="PsdUridine_synth_cat_dom_sf"/>
</dbReference>